<dbReference type="SUPFAM" id="SSF55120">
    <property type="entry name" value="Pseudouridine synthase"/>
    <property type="match status" value="1"/>
</dbReference>
<sequence>MKSHSKWITYTIPTEWNNHSVTDVLKGPLLLSNRMINRLTHMKGLRLNGKKTWLNKKLKEGDRLQVAVRPHETTELVGEPVPFTTVWEDPDLLIVDKPAGIQVHPVKKGETGTLAHGITQRWQEEGLEAKVRPVHRLDRHTSGLLLVAKSAYAHQLMDRELREKRIKRHYLAILSERFDKEVGEKGTIQAPIDREGNHPLRRCVKDSGERAVTHYQIIAHAADATLVHAELETGRTHQIRVHFAHLGHPLYGDTLYYGSKNYIRRQALHACQLSFTHPLTHEDIAVSTPLPKDLSQLANTLGLQIPTEFLDKANKAHP</sequence>
<dbReference type="InterPro" id="IPR006145">
    <property type="entry name" value="PsdUridine_synth_RsuA/RluA"/>
</dbReference>
<reference evidence="6 7" key="1">
    <citation type="submission" date="2016-10" db="EMBL/GenBank/DDBJ databases">
        <authorList>
            <person name="de Groot N.N."/>
        </authorList>
    </citation>
    <scope>NUCLEOTIDE SEQUENCE [LARGE SCALE GENOMIC DNA]</scope>
    <source>
        <strain evidence="6 7">DSM 45610</strain>
    </source>
</reference>
<dbReference type="EC" id="5.4.99.-" evidence="4"/>
<dbReference type="InterPro" id="IPR020103">
    <property type="entry name" value="PsdUridine_synth_cat_dom_sf"/>
</dbReference>
<evidence type="ECO:0000256" key="3">
    <source>
        <dbReference type="PIRSR" id="PIRSR606225-1"/>
    </source>
</evidence>
<dbReference type="NCBIfam" id="TIGR00005">
    <property type="entry name" value="rluA_subfam"/>
    <property type="match status" value="1"/>
</dbReference>
<feature type="active site" evidence="3">
    <location>
        <position position="138"/>
    </location>
</feature>
<dbReference type="Pfam" id="PF00849">
    <property type="entry name" value="PseudoU_synth_2"/>
    <property type="match status" value="1"/>
</dbReference>
<dbReference type="Gene3D" id="3.30.2350.10">
    <property type="entry name" value="Pseudouridine synthase"/>
    <property type="match status" value="1"/>
</dbReference>
<dbReference type="InterPro" id="IPR006224">
    <property type="entry name" value="PsdUridine_synth_RluA-like_CS"/>
</dbReference>
<evidence type="ECO:0000256" key="2">
    <source>
        <dbReference type="ARBA" id="ARBA00010876"/>
    </source>
</evidence>
<evidence type="ECO:0000256" key="4">
    <source>
        <dbReference type="RuleBase" id="RU362028"/>
    </source>
</evidence>
<dbReference type="InterPro" id="IPR006225">
    <property type="entry name" value="PsdUridine_synth_RluC/D"/>
</dbReference>
<keyword evidence="7" id="KW-1185">Reference proteome</keyword>
<dbReference type="EMBL" id="FNNQ01000009">
    <property type="protein sequence ID" value="SDX03976.1"/>
    <property type="molecule type" value="Genomic_DNA"/>
</dbReference>
<comment type="function">
    <text evidence="4">Responsible for synthesis of pseudouridine from uracil.</text>
</comment>
<comment type="catalytic activity">
    <reaction evidence="1 4">
        <text>a uridine in RNA = a pseudouridine in RNA</text>
        <dbReference type="Rhea" id="RHEA:48348"/>
        <dbReference type="Rhea" id="RHEA-COMP:12068"/>
        <dbReference type="Rhea" id="RHEA-COMP:12069"/>
        <dbReference type="ChEBI" id="CHEBI:65314"/>
        <dbReference type="ChEBI" id="CHEBI:65315"/>
    </reaction>
</comment>
<dbReference type="CDD" id="cd02869">
    <property type="entry name" value="PseudoU_synth_RluA_like"/>
    <property type="match status" value="1"/>
</dbReference>
<dbReference type="OrthoDB" id="9807829at2"/>
<dbReference type="STRING" id="1048340.SAMN05444487_10959"/>
<dbReference type="PROSITE" id="PS01129">
    <property type="entry name" value="PSI_RLU"/>
    <property type="match status" value="1"/>
</dbReference>
<organism evidence="6 7">
    <name type="scientific">Marininema mesophilum</name>
    <dbReference type="NCBI Taxonomy" id="1048340"/>
    <lineage>
        <taxon>Bacteria</taxon>
        <taxon>Bacillati</taxon>
        <taxon>Bacillota</taxon>
        <taxon>Bacilli</taxon>
        <taxon>Bacillales</taxon>
        <taxon>Thermoactinomycetaceae</taxon>
        <taxon>Marininema</taxon>
    </lineage>
</organism>
<dbReference type="InterPro" id="IPR050188">
    <property type="entry name" value="RluA_PseudoU_synthase"/>
</dbReference>
<accession>A0A1H2YFM5</accession>
<dbReference type="PANTHER" id="PTHR21600:SF71">
    <property type="entry name" value="PSEUDOURIDINE SYNTHASE"/>
    <property type="match status" value="1"/>
</dbReference>
<proteinExistence type="inferred from homology"/>
<feature type="domain" description="Pseudouridine synthase RsuA/RluA-like" evidence="5">
    <location>
        <begin position="91"/>
        <end position="245"/>
    </location>
</feature>
<dbReference type="AlphaFoldDB" id="A0A1H2YFM5"/>
<keyword evidence="4" id="KW-0413">Isomerase</keyword>
<name>A0A1H2YFM5_9BACL</name>
<comment type="similarity">
    <text evidence="2 4">Belongs to the pseudouridine synthase RluA family.</text>
</comment>
<evidence type="ECO:0000259" key="5">
    <source>
        <dbReference type="Pfam" id="PF00849"/>
    </source>
</evidence>
<dbReference type="GO" id="GO:0140098">
    <property type="term" value="F:catalytic activity, acting on RNA"/>
    <property type="evidence" value="ECO:0007669"/>
    <property type="project" value="UniProtKB-ARBA"/>
</dbReference>
<dbReference type="PANTHER" id="PTHR21600">
    <property type="entry name" value="MITOCHONDRIAL RNA PSEUDOURIDINE SYNTHASE"/>
    <property type="match status" value="1"/>
</dbReference>
<evidence type="ECO:0000256" key="1">
    <source>
        <dbReference type="ARBA" id="ARBA00000073"/>
    </source>
</evidence>
<dbReference type="RefSeq" id="WP_091740040.1">
    <property type="nucleotide sequence ID" value="NZ_FNNQ01000009.1"/>
</dbReference>
<evidence type="ECO:0000313" key="7">
    <source>
        <dbReference type="Proteomes" id="UP000198534"/>
    </source>
</evidence>
<evidence type="ECO:0000313" key="6">
    <source>
        <dbReference type="EMBL" id="SDX03976.1"/>
    </source>
</evidence>
<protein>
    <recommendedName>
        <fullName evidence="4">Pseudouridine synthase</fullName>
        <ecNumber evidence="4">5.4.99.-</ecNumber>
    </recommendedName>
</protein>
<dbReference type="GO" id="GO:0003723">
    <property type="term" value="F:RNA binding"/>
    <property type="evidence" value="ECO:0007669"/>
    <property type="project" value="InterPro"/>
</dbReference>
<gene>
    <name evidence="6" type="ORF">SAMN05444487_10959</name>
</gene>
<dbReference type="Proteomes" id="UP000198534">
    <property type="component" value="Unassembled WGS sequence"/>
</dbReference>
<dbReference type="GO" id="GO:0000455">
    <property type="term" value="P:enzyme-directed rRNA pseudouridine synthesis"/>
    <property type="evidence" value="ECO:0007669"/>
    <property type="project" value="TreeGrafter"/>
</dbReference>
<dbReference type="GO" id="GO:0009982">
    <property type="term" value="F:pseudouridine synthase activity"/>
    <property type="evidence" value="ECO:0007669"/>
    <property type="project" value="InterPro"/>
</dbReference>